<accession>A0AAX3M3U4</accession>
<evidence type="ECO:0000256" key="1">
    <source>
        <dbReference type="ARBA" id="ARBA00004613"/>
    </source>
</evidence>
<gene>
    <name evidence="4" type="ORF">PQ456_03385</name>
</gene>
<proteinExistence type="predicted"/>
<dbReference type="Pfam" id="PF14449">
    <property type="entry name" value="PT-TG"/>
    <property type="match status" value="1"/>
</dbReference>
<evidence type="ECO:0000313" key="4">
    <source>
        <dbReference type="EMBL" id="WCT56580.1"/>
    </source>
</evidence>
<feature type="domain" description="Pre-toxin TG" evidence="3">
    <location>
        <begin position="28"/>
        <end position="75"/>
    </location>
</feature>
<dbReference type="AlphaFoldDB" id="A0AAX3M3U4"/>
<keyword evidence="5" id="KW-1185">Reference proteome</keyword>
<dbReference type="KEGG" id="pka:PQ456_03385"/>
<dbReference type="GO" id="GO:0005576">
    <property type="term" value="C:extracellular region"/>
    <property type="evidence" value="ECO:0007669"/>
    <property type="project" value="UniProtKB-SubCell"/>
</dbReference>
<dbReference type="Proteomes" id="UP001220509">
    <property type="component" value="Chromosome"/>
</dbReference>
<name>A0AAX3M3U4_9BACL</name>
<evidence type="ECO:0000313" key="5">
    <source>
        <dbReference type="Proteomes" id="UP001220509"/>
    </source>
</evidence>
<sequence length="92" mass="10226">MNWYMNGYPISYINAFGLSADGDSWLTTGLSYGADAVPILGTVKGFKETITGVNYITGEQLSVADRVANGIDSIPRNEVCWKIWNRSDNRCW</sequence>
<protein>
    <submittedName>
        <fullName evidence="4">Pre-toxin TG domain-containing protein</fullName>
    </submittedName>
</protein>
<dbReference type="EMBL" id="CP117416">
    <property type="protein sequence ID" value="WCT56580.1"/>
    <property type="molecule type" value="Genomic_DNA"/>
</dbReference>
<organism evidence="4 5">
    <name type="scientific">Paenibacillus kyungheensis</name>
    <dbReference type="NCBI Taxonomy" id="1452732"/>
    <lineage>
        <taxon>Bacteria</taxon>
        <taxon>Bacillati</taxon>
        <taxon>Bacillota</taxon>
        <taxon>Bacilli</taxon>
        <taxon>Bacillales</taxon>
        <taxon>Paenibacillaceae</taxon>
        <taxon>Paenibacillus</taxon>
    </lineage>
</organism>
<reference evidence="4 5" key="1">
    <citation type="submission" date="2023-02" db="EMBL/GenBank/DDBJ databases">
        <title>Genome sequence of Paenibacillus kyungheensis KACC 18744.</title>
        <authorList>
            <person name="Kim S."/>
            <person name="Heo J."/>
            <person name="Kwon S.-W."/>
        </authorList>
    </citation>
    <scope>NUCLEOTIDE SEQUENCE [LARGE SCALE GENOMIC DNA]</scope>
    <source>
        <strain evidence="4 5">KACC 18744</strain>
    </source>
</reference>
<comment type="subcellular location">
    <subcellularLocation>
        <location evidence="1">Secreted</location>
    </subcellularLocation>
</comment>
<keyword evidence="2" id="KW-0964">Secreted</keyword>
<dbReference type="RefSeq" id="WP_273614855.1">
    <property type="nucleotide sequence ID" value="NZ_CP117416.1"/>
</dbReference>
<evidence type="ECO:0000256" key="2">
    <source>
        <dbReference type="ARBA" id="ARBA00022525"/>
    </source>
</evidence>
<dbReference type="InterPro" id="IPR027797">
    <property type="entry name" value="PT-TG_dom"/>
</dbReference>
<evidence type="ECO:0000259" key="3">
    <source>
        <dbReference type="Pfam" id="PF14449"/>
    </source>
</evidence>